<dbReference type="EMBL" id="VSSQ01047824">
    <property type="protein sequence ID" value="MPN01846.1"/>
    <property type="molecule type" value="Genomic_DNA"/>
</dbReference>
<sequence>MKHFFIPYAAVFNCFRHTVVQEPFVESFQELRIYKYCIRMIEASNKVFALLKICGHFASYAAVYLSQQRCGNLHIRYATKVC</sequence>
<evidence type="ECO:0000313" key="1">
    <source>
        <dbReference type="EMBL" id="MPN01846.1"/>
    </source>
</evidence>
<accession>A0A645EK70</accession>
<protein>
    <submittedName>
        <fullName evidence="1">Uncharacterized protein</fullName>
    </submittedName>
</protein>
<name>A0A645EK70_9ZZZZ</name>
<proteinExistence type="predicted"/>
<organism evidence="1">
    <name type="scientific">bioreactor metagenome</name>
    <dbReference type="NCBI Taxonomy" id="1076179"/>
    <lineage>
        <taxon>unclassified sequences</taxon>
        <taxon>metagenomes</taxon>
        <taxon>ecological metagenomes</taxon>
    </lineage>
</organism>
<comment type="caution">
    <text evidence="1">The sequence shown here is derived from an EMBL/GenBank/DDBJ whole genome shotgun (WGS) entry which is preliminary data.</text>
</comment>
<gene>
    <name evidence="1" type="ORF">SDC9_149058</name>
</gene>
<dbReference type="AlphaFoldDB" id="A0A645EK70"/>
<reference evidence="1" key="1">
    <citation type="submission" date="2019-08" db="EMBL/GenBank/DDBJ databases">
        <authorList>
            <person name="Kucharzyk K."/>
            <person name="Murdoch R.W."/>
            <person name="Higgins S."/>
            <person name="Loffler F."/>
        </authorList>
    </citation>
    <scope>NUCLEOTIDE SEQUENCE</scope>
</reference>